<dbReference type="EMBL" id="GHJT01001926">
    <property type="protein sequence ID" value="MOY35897.1"/>
    <property type="molecule type" value="Transcribed_RNA"/>
</dbReference>
<evidence type="ECO:0000313" key="1">
    <source>
        <dbReference type="EMBL" id="MOY35897.1"/>
    </source>
</evidence>
<sequence>MGIYRTRLIQSIYFVLRLHTAPMMYTISQALGIPDENDSDRLSCTGDHLLIIHCCPTKRITLFERRGPAYIWIPRYILSVFQPVRRHCIISLVLCHVDWVIIRVSVVSK</sequence>
<name>A0A4D5RI07_IXOSC</name>
<protein>
    <submittedName>
        <fullName evidence="1">Putative secreted protein</fullName>
    </submittedName>
</protein>
<organism evidence="1">
    <name type="scientific">Ixodes scapularis</name>
    <name type="common">Black-legged tick</name>
    <name type="synonym">Deer tick</name>
    <dbReference type="NCBI Taxonomy" id="6945"/>
    <lineage>
        <taxon>Eukaryota</taxon>
        <taxon>Metazoa</taxon>
        <taxon>Ecdysozoa</taxon>
        <taxon>Arthropoda</taxon>
        <taxon>Chelicerata</taxon>
        <taxon>Arachnida</taxon>
        <taxon>Acari</taxon>
        <taxon>Parasitiformes</taxon>
        <taxon>Ixodida</taxon>
        <taxon>Ixodoidea</taxon>
        <taxon>Ixodidae</taxon>
        <taxon>Ixodinae</taxon>
        <taxon>Ixodes</taxon>
    </lineage>
</organism>
<dbReference type="AlphaFoldDB" id="A0A4D5RI07"/>
<proteinExistence type="predicted"/>
<reference evidence="1" key="1">
    <citation type="submission" date="2019-04" db="EMBL/GenBank/DDBJ databases">
        <title>An insight into the mialome of Ixodes scapularis.</title>
        <authorList>
            <person name="Ribeiro J.M."/>
            <person name="Mather T.N."/>
            <person name="Karim S."/>
        </authorList>
    </citation>
    <scope>NUCLEOTIDE SEQUENCE</scope>
</reference>
<accession>A0A4D5RI07</accession>